<dbReference type="InterPro" id="IPR015413">
    <property type="entry name" value="Methionyl/Leucyl_tRNA_Synth"/>
</dbReference>
<dbReference type="GO" id="GO:0005739">
    <property type="term" value="C:mitochondrion"/>
    <property type="evidence" value="ECO:0007669"/>
    <property type="project" value="TreeGrafter"/>
</dbReference>
<dbReference type="GO" id="GO:0004823">
    <property type="term" value="F:leucine-tRNA ligase activity"/>
    <property type="evidence" value="ECO:0007669"/>
    <property type="project" value="UniProtKB-EC"/>
</dbReference>
<dbReference type="CDD" id="cd00812">
    <property type="entry name" value="LeuRS_core"/>
    <property type="match status" value="1"/>
</dbReference>
<dbReference type="Gene3D" id="3.40.50.620">
    <property type="entry name" value="HUPs"/>
    <property type="match status" value="2"/>
</dbReference>
<evidence type="ECO:0000259" key="11">
    <source>
        <dbReference type="Pfam" id="PF00133"/>
    </source>
</evidence>
<dbReference type="Proteomes" id="UP000675881">
    <property type="component" value="Chromosome 6"/>
</dbReference>
<evidence type="ECO:0000256" key="3">
    <source>
        <dbReference type="ARBA" id="ARBA00022598"/>
    </source>
</evidence>
<dbReference type="SUPFAM" id="SSF50677">
    <property type="entry name" value="ValRS/IleRS/LeuRS editing domain"/>
    <property type="match status" value="1"/>
</dbReference>
<dbReference type="SUPFAM" id="SSF47323">
    <property type="entry name" value="Anticodon-binding domain of a subclass of class I aminoacyl-tRNA synthetases"/>
    <property type="match status" value="1"/>
</dbReference>
<dbReference type="EMBL" id="HG994585">
    <property type="protein sequence ID" value="CAF2969680.1"/>
    <property type="molecule type" value="Genomic_DNA"/>
</dbReference>
<reference evidence="14" key="1">
    <citation type="submission" date="2021-02" db="EMBL/GenBank/DDBJ databases">
        <authorList>
            <person name="Bekaert M."/>
        </authorList>
    </citation>
    <scope>NUCLEOTIDE SEQUENCE</scope>
    <source>
        <strain evidence="14">IoA-00</strain>
    </source>
</reference>
<comment type="similarity">
    <text evidence="1 10">Belongs to the class-I aminoacyl-tRNA synthetase family.</text>
</comment>
<keyword evidence="6 10" id="KW-0648">Protein biosynthesis</keyword>
<evidence type="ECO:0000256" key="2">
    <source>
        <dbReference type="ARBA" id="ARBA00013164"/>
    </source>
</evidence>
<accession>A0A7R8CYH7</accession>
<keyword evidence="4 10" id="KW-0547">Nucleotide-binding</keyword>
<name>A0A7R8CYH7_LEPSM</name>
<evidence type="ECO:0000256" key="5">
    <source>
        <dbReference type="ARBA" id="ARBA00022840"/>
    </source>
</evidence>
<feature type="domain" description="Methionyl/Valyl/Leucyl/Isoleucyl-tRNA synthetase anticodon-binding" evidence="12">
    <location>
        <begin position="824"/>
        <end position="908"/>
    </location>
</feature>
<proteinExistence type="inferred from homology"/>
<organism evidence="14 15">
    <name type="scientific">Lepeophtheirus salmonis</name>
    <name type="common">Salmon louse</name>
    <name type="synonym">Caligus salmonis</name>
    <dbReference type="NCBI Taxonomy" id="72036"/>
    <lineage>
        <taxon>Eukaryota</taxon>
        <taxon>Metazoa</taxon>
        <taxon>Ecdysozoa</taxon>
        <taxon>Arthropoda</taxon>
        <taxon>Crustacea</taxon>
        <taxon>Multicrustacea</taxon>
        <taxon>Hexanauplia</taxon>
        <taxon>Copepoda</taxon>
        <taxon>Siphonostomatoida</taxon>
        <taxon>Caligidae</taxon>
        <taxon>Lepeophtheirus</taxon>
    </lineage>
</organism>
<protein>
    <recommendedName>
        <fullName evidence="2">leucine--tRNA ligase</fullName>
        <ecNumber evidence="2">6.1.1.4</ecNumber>
    </recommendedName>
    <alternativeName>
        <fullName evidence="8">Leucyl-tRNA synthetase</fullName>
    </alternativeName>
</protein>
<dbReference type="InterPro" id="IPR001412">
    <property type="entry name" value="aa-tRNA-synth_I_CS"/>
</dbReference>
<dbReference type="GO" id="GO:0032543">
    <property type="term" value="P:mitochondrial translation"/>
    <property type="evidence" value="ECO:0007669"/>
    <property type="project" value="TreeGrafter"/>
</dbReference>
<evidence type="ECO:0000256" key="4">
    <source>
        <dbReference type="ARBA" id="ARBA00022741"/>
    </source>
</evidence>
<dbReference type="GO" id="GO:0005524">
    <property type="term" value="F:ATP binding"/>
    <property type="evidence" value="ECO:0007669"/>
    <property type="project" value="UniProtKB-KW"/>
</dbReference>
<dbReference type="InterPro" id="IPR013155">
    <property type="entry name" value="M/V/L/I-tRNA-synth_anticd-bd"/>
</dbReference>
<dbReference type="FunFam" id="1.10.730.10:FF:000002">
    <property type="entry name" value="Leucine--tRNA ligase"/>
    <property type="match status" value="1"/>
</dbReference>
<dbReference type="Gene3D" id="1.10.730.10">
    <property type="entry name" value="Isoleucyl-tRNA Synthetase, Domain 1"/>
    <property type="match status" value="2"/>
</dbReference>
<dbReference type="InterPro" id="IPR014729">
    <property type="entry name" value="Rossmann-like_a/b/a_fold"/>
</dbReference>
<dbReference type="InterPro" id="IPR009008">
    <property type="entry name" value="Val/Leu/Ile-tRNA-synth_edit"/>
</dbReference>
<dbReference type="PANTHER" id="PTHR43740">
    <property type="entry name" value="LEUCYL-TRNA SYNTHETASE"/>
    <property type="match status" value="1"/>
</dbReference>
<sequence>MLFAHWITIGRKVIPAPKSDSPAVKQGVNEEMRHNKGSQFVKYVDVAGGGVDLEYLNSHVINYTPKTVHQGITLVSTPVLAPILALRSDFVVNVSTLAKKVALDLEISLILIESVFHDLDNVAPYEIEISGTPINRRMYPDVTMLLCNNLKSLQVYLESFEIAAAKVSLSINSNKLGLLSIIEGNKKGLIIYEYRNGTLNFVLSHTKHIKLKKHWKGILEEEFLQSQKFKKGDKKYVLSMFPYPSGRLHMGHVRVYTISDAIARYYTLKNGVPSFQPMGFDAFGLPAENAAIERQESPSKWTLKNIEMMRSQLNLLGLTFNWSDPPLSTCDPENYYKWTQWIFLKMFKEGMAYKKTSCVNWDPIDCTVLADEQTTRYSQDLYDGLNSKELVDWEDIKEIQRNWIGKCDGINISFAIENEDDVITVWTPDPPSYIHSGIAFIALSQHHPLAARGLKVLMNPISNEQIPLIVIHNDILFHNGTDAFMGIPELSEEHARICRENGLSLKSPIFKDSKIINSGEQLNGLSIQEGNQKLKDWLISRQRYWGTPIPIIYCKKCGTLPVPEEDLPVSLPDVENLNLGIAKEGISPLSKIENWYKTTCPKCYSSDATRETDTMDTFVDSSWYFLRHIDPKNDSELIDKKLSKENMPVDVFLFDIGVSPVQEPFKQLIVQGLVKSKSYKVKSSGKYLLPQEVEDPLSTEPVKKGTLEPLEVKWEKMSKSKHNGVEPTEIIEKYGCDMTRFLILADVSPKSDRNWSEDSFVRIKSLTSRLWSLVYQTLRVQEVESTKEPISEHEYKKQLADLVDARNYYFRHINFSFGTNRNLAMVISRIHGLLNILWNVDFEIKKNSGEFQRTLGTAIILLSPIAPHFCSELWFGLSSNYVKKNTDAFNWNAPLFQQKWPSIDLDYSMKIKILKNNKPFINVMVPYSRFQSIRTKEEALEICYYEAVLNFTVKLSNEEIAYLREKKAEKKKKKHALSK</sequence>
<dbReference type="InterPro" id="IPR002300">
    <property type="entry name" value="aa-tRNA-synth_Ia"/>
</dbReference>
<feature type="domain" description="Methionyl/Leucyl tRNA synthetase" evidence="13">
    <location>
        <begin position="710"/>
        <end position="763"/>
    </location>
</feature>
<dbReference type="OrthoDB" id="15954at2759"/>
<dbReference type="InterPro" id="IPR009080">
    <property type="entry name" value="tRNAsynth_Ia_anticodon-bd"/>
</dbReference>
<evidence type="ECO:0000313" key="14">
    <source>
        <dbReference type="EMBL" id="CAF2969680.1"/>
    </source>
</evidence>
<evidence type="ECO:0000256" key="8">
    <source>
        <dbReference type="ARBA" id="ARBA00030520"/>
    </source>
</evidence>
<dbReference type="InterPro" id="IPR002302">
    <property type="entry name" value="Leu-tRNA-ligase"/>
</dbReference>
<keyword evidence="7 10" id="KW-0030">Aminoacyl-tRNA synthetase</keyword>
<evidence type="ECO:0000259" key="12">
    <source>
        <dbReference type="Pfam" id="PF08264"/>
    </source>
</evidence>
<dbReference type="PROSITE" id="PS00178">
    <property type="entry name" value="AA_TRNA_LIGASE_I"/>
    <property type="match status" value="1"/>
</dbReference>
<evidence type="ECO:0000256" key="9">
    <source>
        <dbReference type="ARBA" id="ARBA00047469"/>
    </source>
</evidence>
<feature type="domain" description="Aminoacyl-tRNA synthetase class Ia" evidence="11">
    <location>
        <begin position="220"/>
        <end position="699"/>
    </location>
</feature>
<dbReference type="Gene3D" id="3.90.740.10">
    <property type="entry name" value="Valyl/Leucyl/Isoleucyl-tRNA synthetase, editing domain"/>
    <property type="match status" value="1"/>
</dbReference>
<keyword evidence="3 10" id="KW-0436">Ligase</keyword>
<dbReference type="Pfam" id="PF09334">
    <property type="entry name" value="tRNA-synt_1g"/>
    <property type="match status" value="1"/>
</dbReference>
<gene>
    <name evidence="14" type="ORF">LSAA_11524</name>
</gene>
<dbReference type="SUPFAM" id="SSF52374">
    <property type="entry name" value="Nucleotidylyl transferase"/>
    <property type="match status" value="1"/>
</dbReference>
<dbReference type="Pfam" id="PF00133">
    <property type="entry name" value="tRNA-synt_1"/>
    <property type="match status" value="1"/>
</dbReference>
<keyword evidence="15" id="KW-1185">Reference proteome</keyword>
<dbReference type="GO" id="GO:0006429">
    <property type="term" value="P:leucyl-tRNA aminoacylation"/>
    <property type="evidence" value="ECO:0007669"/>
    <property type="project" value="InterPro"/>
</dbReference>
<evidence type="ECO:0000256" key="6">
    <source>
        <dbReference type="ARBA" id="ARBA00022917"/>
    </source>
</evidence>
<evidence type="ECO:0000256" key="10">
    <source>
        <dbReference type="RuleBase" id="RU363035"/>
    </source>
</evidence>
<dbReference type="PRINTS" id="PR00985">
    <property type="entry name" value="TRNASYNTHLEU"/>
</dbReference>
<keyword evidence="5 10" id="KW-0067">ATP-binding</keyword>
<dbReference type="AlphaFoldDB" id="A0A7R8CYH7"/>
<comment type="catalytic activity">
    <reaction evidence="9">
        <text>tRNA(Leu) + L-leucine + ATP = L-leucyl-tRNA(Leu) + AMP + diphosphate</text>
        <dbReference type="Rhea" id="RHEA:11688"/>
        <dbReference type="Rhea" id="RHEA-COMP:9613"/>
        <dbReference type="Rhea" id="RHEA-COMP:9622"/>
        <dbReference type="ChEBI" id="CHEBI:30616"/>
        <dbReference type="ChEBI" id="CHEBI:33019"/>
        <dbReference type="ChEBI" id="CHEBI:57427"/>
        <dbReference type="ChEBI" id="CHEBI:78442"/>
        <dbReference type="ChEBI" id="CHEBI:78494"/>
        <dbReference type="ChEBI" id="CHEBI:456215"/>
        <dbReference type="EC" id="6.1.1.4"/>
    </reaction>
</comment>
<dbReference type="PANTHER" id="PTHR43740:SF2">
    <property type="entry name" value="LEUCINE--TRNA LIGASE, MITOCHONDRIAL"/>
    <property type="match status" value="1"/>
</dbReference>
<dbReference type="Pfam" id="PF08264">
    <property type="entry name" value="Anticodon_1"/>
    <property type="match status" value="1"/>
</dbReference>
<dbReference type="GO" id="GO:0002161">
    <property type="term" value="F:aminoacyl-tRNA deacylase activity"/>
    <property type="evidence" value="ECO:0007669"/>
    <property type="project" value="InterPro"/>
</dbReference>
<evidence type="ECO:0000313" key="15">
    <source>
        <dbReference type="Proteomes" id="UP000675881"/>
    </source>
</evidence>
<evidence type="ECO:0000259" key="13">
    <source>
        <dbReference type="Pfam" id="PF09334"/>
    </source>
</evidence>
<evidence type="ECO:0000256" key="1">
    <source>
        <dbReference type="ARBA" id="ARBA00005594"/>
    </source>
</evidence>
<dbReference type="EC" id="6.1.1.4" evidence="2"/>
<evidence type="ECO:0000256" key="7">
    <source>
        <dbReference type="ARBA" id="ARBA00023146"/>
    </source>
</evidence>